<dbReference type="SUPFAM" id="SSF53098">
    <property type="entry name" value="Ribonuclease H-like"/>
    <property type="match status" value="1"/>
</dbReference>
<gene>
    <name evidence="6" type="ORF">ACFFF8_05375</name>
</gene>
<comment type="caution">
    <text evidence="6">The sequence shown here is derived from an EMBL/GenBank/DDBJ whole genome shotgun (WGS) entry which is preliminary data.</text>
</comment>
<comment type="function">
    <text evidence="1">Involved in the transposition of the insertion sequence.</text>
</comment>
<dbReference type="InterPro" id="IPR052183">
    <property type="entry name" value="IS_Transposase"/>
</dbReference>
<feature type="domain" description="DDE" evidence="5">
    <location>
        <begin position="78"/>
        <end position="217"/>
    </location>
</feature>
<keyword evidence="2" id="KW-0815">Transposition</keyword>
<dbReference type="Proteomes" id="UP001589858">
    <property type="component" value="Unassembled WGS sequence"/>
</dbReference>
<dbReference type="InterPro" id="IPR047930">
    <property type="entry name" value="Transpos_IS6"/>
</dbReference>
<evidence type="ECO:0000313" key="7">
    <source>
        <dbReference type="Proteomes" id="UP001589858"/>
    </source>
</evidence>
<dbReference type="PANTHER" id="PTHR35528">
    <property type="entry name" value="BLL1675 PROTEIN"/>
    <property type="match status" value="1"/>
</dbReference>
<dbReference type="InterPro" id="IPR036397">
    <property type="entry name" value="RNaseH_sf"/>
</dbReference>
<dbReference type="Pfam" id="PF13610">
    <property type="entry name" value="DDE_Tnp_IS240"/>
    <property type="match status" value="1"/>
</dbReference>
<proteinExistence type="predicted"/>
<dbReference type="NCBIfam" id="NF033587">
    <property type="entry name" value="transpos_IS6"/>
    <property type="match status" value="1"/>
</dbReference>
<keyword evidence="7" id="KW-1185">Reference proteome</keyword>
<sequence length="238" mass="27884">MHRSQFKVFKGWHFRSDLIVLCMRWYLSYALSLRDLEEMMAERGVRVDHSTIHRWVLRYTPQLLDAFNARKRPVTGKCHVDETYTKVKGQRRYLYCAIDKGGATVNFLFSPTRNLKDAKRFFRRAYAHHGLPAQVTIDGSQTNLEAARKCHAEIRMRTRLNTEPLKLRQNQYLNNRIEQDHRRIKRRIRPMLGFKSEHTAAVILGGIELVHMIRKGQMIFANDAQNLSLACQFEALAA</sequence>
<reference evidence="6 7" key="1">
    <citation type="submission" date="2024-09" db="EMBL/GenBank/DDBJ databases">
        <authorList>
            <person name="Sun Q."/>
            <person name="Mori K."/>
        </authorList>
    </citation>
    <scope>NUCLEOTIDE SEQUENCE [LARGE SCALE GENOMIC DNA]</scope>
    <source>
        <strain evidence="6 7">CICC 11035S</strain>
    </source>
</reference>
<evidence type="ECO:0000256" key="1">
    <source>
        <dbReference type="ARBA" id="ARBA00002286"/>
    </source>
</evidence>
<protein>
    <submittedName>
        <fullName evidence="6">IS6 family transposase</fullName>
    </submittedName>
</protein>
<evidence type="ECO:0000256" key="3">
    <source>
        <dbReference type="ARBA" id="ARBA00023125"/>
    </source>
</evidence>
<name>A0ABV6S4N9_9SPHN</name>
<keyword evidence="3" id="KW-0238">DNA-binding</keyword>
<evidence type="ECO:0000313" key="6">
    <source>
        <dbReference type="EMBL" id="MFC0684016.1"/>
    </source>
</evidence>
<dbReference type="EMBL" id="JBHLTM010000025">
    <property type="protein sequence ID" value="MFC0684016.1"/>
    <property type="molecule type" value="Genomic_DNA"/>
</dbReference>
<evidence type="ECO:0000259" key="5">
    <source>
        <dbReference type="Pfam" id="PF13610"/>
    </source>
</evidence>
<keyword evidence="4" id="KW-0233">DNA recombination</keyword>
<dbReference type="InterPro" id="IPR012337">
    <property type="entry name" value="RNaseH-like_sf"/>
</dbReference>
<dbReference type="RefSeq" id="WP_379489297.1">
    <property type="nucleotide sequence ID" value="NZ_JAPCWC010000056.1"/>
</dbReference>
<dbReference type="PANTHER" id="PTHR35528:SF3">
    <property type="entry name" value="BLL1675 PROTEIN"/>
    <property type="match status" value="1"/>
</dbReference>
<dbReference type="InterPro" id="IPR032874">
    <property type="entry name" value="DDE_dom"/>
</dbReference>
<evidence type="ECO:0000256" key="4">
    <source>
        <dbReference type="ARBA" id="ARBA00023172"/>
    </source>
</evidence>
<evidence type="ECO:0000256" key="2">
    <source>
        <dbReference type="ARBA" id="ARBA00022578"/>
    </source>
</evidence>
<organism evidence="6 7">
    <name type="scientific">Novosphingobium clariflavum</name>
    <dbReference type="NCBI Taxonomy" id="2029884"/>
    <lineage>
        <taxon>Bacteria</taxon>
        <taxon>Pseudomonadati</taxon>
        <taxon>Pseudomonadota</taxon>
        <taxon>Alphaproteobacteria</taxon>
        <taxon>Sphingomonadales</taxon>
        <taxon>Sphingomonadaceae</taxon>
        <taxon>Novosphingobium</taxon>
    </lineage>
</organism>
<accession>A0ABV6S4N9</accession>
<dbReference type="Gene3D" id="3.30.420.10">
    <property type="entry name" value="Ribonuclease H-like superfamily/Ribonuclease H"/>
    <property type="match status" value="1"/>
</dbReference>